<organism evidence="1 2">
    <name type="scientific">Pleurodeles waltl</name>
    <name type="common">Iberian ribbed newt</name>
    <dbReference type="NCBI Taxonomy" id="8319"/>
    <lineage>
        <taxon>Eukaryota</taxon>
        <taxon>Metazoa</taxon>
        <taxon>Chordata</taxon>
        <taxon>Craniata</taxon>
        <taxon>Vertebrata</taxon>
        <taxon>Euteleostomi</taxon>
        <taxon>Amphibia</taxon>
        <taxon>Batrachia</taxon>
        <taxon>Caudata</taxon>
        <taxon>Salamandroidea</taxon>
        <taxon>Salamandridae</taxon>
        <taxon>Pleurodelinae</taxon>
        <taxon>Pleurodeles</taxon>
    </lineage>
</organism>
<reference evidence="1" key="1">
    <citation type="journal article" date="2022" name="bioRxiv">
        <title>Sequencing and chromosome-scale assembly of the giantPleurodeles waltlgenome.</title>
        <authorList>
            <person name="Brown T."/>
            <person name="Elewa A."/>
            <person name="Iarovenko S."/>
            <person name="Subramanian E."/>
            <person name="Araus A.J."/>
            <person name="Petzold A."/>
            <person name="Susuki M."/>
            <person name="Suzuki K.-i.T."/>
            <person name="Hayashi T."/>
            <person name="Toyoda A."/>
            <person name="Oliveira C."/>
            <person name="Osipova E."/>
            <person name="Leigh N.D."/>
            <person name="Simon A."/>
            <person name="Yun M.H."/>
        </authorList>
    </citation>
    <scope>NUCLEOTIDE SEQUENCE</scope>
    <source>
        <strain evidence="1">20211129_DDA</strain>
        <tissue evidence="1">Liver</tissue>
    </source>
</reference>
<protein>
    <submittedName>
        <fullName evidence="1">Uncharacterized protein</fullName>
    </submittedName>
</protein>
<dbReference type="Proteomes" id="UP001066276">
    <property type="component" value="Chromosome 8"/>
</dbReference>
<dbReference type="EMBL" id="JANPWB010000012">
    <property type="protein sequence ID" value="KAJ1116906.1"/>
    <property type="molecule type" value="Genomic_DNA"/>
</dbReference>
<evidence type="ECO:0000313" key="2">
    <source>
        <dbReference type="Proteomes" id="UP001066276"/>
    </source>
</evidence>
<accession>A0AAV7NN05</accession>
<gene>
    <name evidence="1" type="ORF">NDU88_005111</name>
</gene>
<dbReference type="AlphaFoldDB" id="A0AAV7NN05"/>
<comment type="caution">
    <text evidence="1">The sequence shown here is derived from an EMBL/GenBank/DDBJ whole genome shotgun (WGS) entry which is preliminary data.</text>
</comment>
<proteinExistence type="predicted"/>
<keyword evidence="2" id="KW-1185">Reference proteome</keyword>
<name>A0AAV7NN05_PLEWA</name>
<evidence type="ECO:0000313" key="1">
    <source>
        <dbReference type="EMBL" id="KAJ1116906.1"/>
    </source>
</evidence>
<sequence length="107" mass="12391">MTNSETPLGEGINIRIPLQYWWTFATLAISVSLMFDTFAEMEADNILQDVLYEMNFLKRAKAPGPRGFSIELIASLTQFFAPKILKLFKIYSFLTFRFDLVAHLLKY</sequence>